<evidence type="ECO:0000313" key="2">
    <source>
        <dbReference type="EMBL" id="SFS90122.1"/>
    </source>
</evidence>
<name>A0A1I6TLK2_9BACL</name>
<dbReference type="InterPro" id="IPR029044">
    <property type="entry name" value="Nucleotide-diphossugar_trans"/>
</dbReference>
<feature type="domain" description="Glycosyltransferase 2-like" evidence="1">
    <location>
        <begin position="1"/>
        <end position="94"/>
    </location>
</feature>
<dbReference type="GO" id="GO:0016740">
    <property type="term" value="F:transferase activity"/>
    <property type="evidence" value="ECO:0007669"/>
    <property type="project" value="UniProtKB-KW"/>
</dbReference>
<accession>A0A1I6TLK2</accession>
<dbReference type="InterPro" id="IPR001173">
    <property type="entry name" value="Glyco_trans_2-like"/>
</dbReference>
<dbReference type="InterPro" id="IPR019734">
    <property type="entry name" value="TPR_rpt"/>
</dbReference>
<dbReference type="EMBL" id="FPAA01000010">
    <property type="protein sequence ID" value="SFS90122.1"/>
    <property type="molecule type" value="Genomic_DNA"/>
</dbReference>
<proteinExistence type="predicted"/>
<keyword evidence="2" id="KW-0808">Transferase</keyword>
<dbReference type="Gene3D" id="1.25.40.10">
    <property type="entry name" value="Tetratricopeptide repeat domain"/>
    <property type="match status" value="2"/>
</dbReference>
<dbReference type="Pfam" id="PF00535">
    <property type="entry name" value="Glycos_transf_2"/>
    <property type="match status" value="1"/>
</dbReference>
<gene>
    <name evidence="2" type="ORF">SAMN05444972_110117</name>
</gene>
<dbReference type="Proteomes" id="UP000198660">
    <property type="component" value="Unassembled WGS sequence"/>
</dbReference>
<dbReference type="InterPro" id="IPR011990">
    <property type="entry name" value="TPR-like_helical_dom_sf"/>
</dbReference>
<sequence length="358" mass="42230">MIVRDEEAVLERCLESVKGFPDEIIIVDTGSKDRTKEIARRWTDQVYDFTWIDDFSAARNFSFSKATMDFICWLDADDVVSEANRLQLIDFKARLQPEVDGVVMDYHTAFDQYGNVTISVRRVRIVNRHSHYRWMGVVHENLWMIKGKANPHVIESDIVIEHRSSRKEPTKRNLDIYEKHLAKGNKLTSQDLFHYAMELKVDQQYEKAIDYYHQFLEREGSISDQLLAFNHLSVCYHMLGDTDKELELTLRSFTVDTPRPEFCCRLAEFFLKKKQVTQAIFWYELAMKAPVSPHCTFSYSDSFRTWLPHKQLAICHRVLGNKEQAFDHCNKALSYRPDDVDMIQLDQWLKNQEIKTLR</sequence>
<dbReference type="PANTHER" id="PTHR43630:SF2">
    <property type="entry name" value="GLYCOSYLTRANSFERASE"/>
    <property type="match status" value="1"/>
</dbReference>
<dbReference type="CDD" id="cd02511">
    <property type="entry name" value="Beta4Glucosyltransferase"/>
    <property type="match status" value="1"/>
</dbReference>
<dbReference type="SUPFAM" id="SSF48452">
    <property type="entry name" value="TPR-like"/>
    <property type="match status" value="1"/>
</dbReference>
<evidence type="ECO:0000259" key="1">
    <source>
        <dbReference type="Pfam" id="PF00535"/>
    </source>
</evidence>
<keyword evidence="3" id="KW-1185">Reference proteome</keyword>
<dbReference type="PANTHER" id="PTHR43630">
    <property type="entry name" value="POLY-BETA-1,6-N-ACETYL-D-GLUCOSAMINE SYNTHASE"/>
    <property type="match status" value="1"/>
</dbReference>
<dbReference type="AlphaFoldDB" id="A0A1I6TLK2"/>
<dbReference type="Gene3D" id="3.90.550.10">
    <property type="entry name" value="Spore Coat Polysaccharide Biosynthesis Protein SpsA, Chain A"/>
    <property type="match status" value="1"/>
</dbReference>
<organism evidence="2 3">
    <name type="scientific">Marininema halotolerans</name>
    <dbReference type="NCBI Taxonomy" id="1155944"/>
    <lineage>
        <taxon>Bacteria</taxon>
        <taxon>Bacillati</taxon>
        <taxon>Bacillota</taxon>
        <taxon>Bacilli</taxon>
        <taxon>Bacillales</taxon>
        <taxon>Thermoactinomycetaceae</taxon>
        <taxon>Marininema</taxon>
    </lineage>
</organism>
<dbReference type="SMART" id="SM00028">
    <property type="entry name" value="TPR"/>
    <property type="match status" value="3"/>
</dbReference>
<dbReference type="SUPFAM" id="SSF53448">
    <property type="entry name" value="Nucleotide-diphospho-sugar transferases"/>
    <property type="match status" value="1"/>
</dbReference>
<evidence type="ECO:0000313" key="3">
    <source>
        <dbReference type="Proteomes" id="UP000198660"/>
    </source>
</evidence>
<reference evidence="3" key="1">
    <citation type="submission" date="2016-10" db="EMBL/GenBank/DDBJ databases">
        <authorList>
            <person name="Varghese N."/>
            <person name="Submissions S."/>
        </authorList>
    </citation>
    <scope>NUCLEOTIDE SEQUENCE [LARGE SCALE GENOMIC DNA]</scope>
    <source>
        <strain evidence="3">DSM 45789</strain>
    </source>
</reference>
<protein>
    <submittedName>
        <fullName evidence="2">Glycosyl transferase family 2</fullName>
    </submittedName>
</protein>